<feature type="domain" description="Thioredoxin" evidence="2">
    <location>
        <begin position="220"/>
        <end position="388"/>
    </location>
</feature>
<dbReference type="PANTHER" id="PTHR43640:SF1">
    <property type="entry name" value="THIOREDOXIN-DEPENDENT PEROXIREDOXIN"/>
    <property type="match status" value="1"/>
</dbReference>
<evidence type="ECO:0000313" key="3">
    <source>
        <dbReference type="EMBL" id="MFC7337837.1"/>
    </source>
</evidence>
<dbReference type="InterPro" id="IPR036249">
    <property type="entry name" value="Thioredoxin-like_sf"/>
</dbReference>
<feature type="signal peptide" evidence="1">
    <location>
        <begin position="1"/>
        <end position="22"/>
    </location>
</feature>
<reference evidence="4" key="1">
    <citation type="journal article" date="2019" name="Int. J. Syst. Evol. Microbiol.">
        <title>The Global Catalogue of Microorganisms (GCM) 10K type strain sequencing project: providing services to taxonomists for standard genome sequencing and annotation.</title>
        <authorList>
            <consortium name="The Broad Institute Genomics Platform"/>
            <consortium name="The Broad Institute Genome Sequencing Center for Infectious Disease"/>
            <person name="Wu L."/>
            <person name="Ma J."/>
        </authorList>
    </citation>
    <scope>NUCLEOTIDE SEQUENCE [LARGE SCALE GENOMIC DNA]</scope>
    <source>
        <strain evidence="4">CGMCC 4.1467</strain>
    </source>
</reference>
<evidence type="ECO:0000259" key="2">
    <source>
        <dbReference type="PROSITE" id="PS51352"/>
    </source>
</evidence>
<protein>
    <submittedName>
        <fullName evidence="3">Redoxin domain-containing protein</fullName>
    </submittedName>
</protein>
<accession>A0ABW2L6B1</accession>
<name>A0ABW2L6B1_9BACT</name>
<dbReference type="InterPro" id="IPR013766">
    <property type="entry name" value="Thioredoxin_domain"/>
</dbReference>
<dbReference type="PANTHER" id="PTHR43640">
    <property type="entry name" value="OS07G0260300 PROTEIN"/>
    <property type="match status" value="1"/>
</dbReference>
<dbReference type="Pfam" id="PF00578">
    <property type="entry name" value="AhpC-TSA"/>
    <property type="match status" value="2"/>
</dbReference>
<comment type="caution">
    <text evidence="3">The sequence shown here is derived from an EMBL/GenBank/DDBJ whole genome shotgun (WGS) entry which is preliminary data.</text>
</comment>
<feature type="chain" id="PRO_5046911628" evidence="1">
    <location>
        <begin position="23"/>
        <end position="393"/>
    </location>
</feature>
<keyword evidence="1" id="KW-0732">Signal</keyword>
<dbReference type="InterPro" id="IPR000866">
    <property type="entry name" value="AhpC/TSA"/>
</dbReference>
<sequence>MKKIHLILAFLLSATALLSVQAAPGIPGLNTLAIGDAAPDFDLKGTDGKQHQLADYESAKILVIVFISNHCPDAQAAEGRLKKLVTDYSPRGVALVAINPNSPEGLRADELGYSKYNDSYEEMILHAKEQEFNFPYLNDGDTQKTAKAYGCLATPHVFVFDGDRRLQYKGELDDSRFADPKTVKRAAARDAIEALLAGKPVPLAETRPHGCSTKWLEKKANVGKEIAQWKNKPVEIETIDAAGVAKLRKNGTRKLRLFNIWSTSCAPCVQEFPELVQTARKFGMRQFELITISLDHPQDIGKAKAFLEKQNASLPDRLKGSLEAEGRTTNNYLYSAASQDELAKALDPEWPGPIPYSVLVAPDGSIVWRHSGMVDGDELRTKILSILGRYYQP</sequence>
<dbReference type="SUPFAM" id="SSF52833">
    <property type="entry name" value="Thioredoxin-like"/>
    <property type="match status" value="2"/>
</dbReference>
<dbReference type="InterPro" id="IPR047262">
    <property type="entry name" value="PRX-like1"/>
</dbReference>
<feature type="domain" description="Thioredoxin" evidence="2">
    <location>
        <begin position="32"/>
        <end position="197"/>
    </location>
</feature>
<evidence type="ECO:0000256" key="1">
    <source>
        <dbReference type="SAM" id="SignalP"/>
    </source>
</evidence>
<keyword evidence="4" id="KW-1185">Reference proteome</keyword>
<dbReference type="EMBL" id="JBHTBS010000005">
    <property type="protein sequence ID" value="MFC7337837.1"/>
    <property type="molecule type" value="Genomic_DNA"/>
</dbReference>
<dbReference type="RefSeq" id="WP_379712510.1">
    <property type="nucleotide sequence ID" value="NZ_JBHTBS010000005.1"/>
</dbReference>
<evidence type="ECO:0000313" key="4">
    <source>
        <dbReference type="Proteomes" id="UP001596472"/>
    </source>
</evidence>
<dbReference type="PROSITE" id="PS51352">
    <property type="entry name" value="THIOREDOXIN_2"/>
    <property type="match status" value="2"/>
</dbReference>
<organism evidence="3 4">
    <name type="scientific">Haloferula chungangensis</name>
    <dbReference type="NCBI Taxonomy" id="1048331"/>
    <lineage>
        <taxon>Bacteria</taxon>
        <taxon>Pseudomonadati</taxon>
        <taxon>Verrucomicrobiota</taxon>
        <taxon>Verrucomicrobiia</taxon>
        <taxon>Verrucomicrobiales</taxon>
        <taxon>Verrucomicrobiaceae</taxon>
        <taxon>Haloferula</taxon>
    </lineage>
</organism>
<gene>
    <name evidence="3" type="ORF">ACFQY0_11665</name>
</gene>
<dbReference type="Gene3D" id="3.40.30.10">
    <property type="entry name" value="Glutaredoxin"/>
    <property type="match status" value="2"/>
</dbReference>
<dbReference type="CDD" id="cd02966">
    <property type="entry name" value="TlpA_like_family"/>
    <property type="match status" value="1"/>
</dbReference>
<dbReference type="CDD" id="cd02969">
    <property type="entry name" value="PRX_like1"/>
    <property type="match status" value="1"/>
</dbReference>
<proteinExistence type="predicted"/>
<dbReference type="Proteomes" id="UP001596472">
    <property type="component" value="Unassembled WGS sequence"/>
</dbReference>